<dbReference type="SUPFAM" id="SSF57716">
    <property type="entry name" value="Glucocorticoid receptor-like (DNA-binding domain)"/>
    <property type="match status" value="1"/>
</dbReference>
<name>A0ABD1EJ76_HYPHA</name>
<dbReference type="AlphaFoldDB" id="A0ABD1EJ76"/>
<evidence type="ECO:0000256" key="2">
    <source>
        <dbReference type="ARBA" id="ARBA00022771"/>
    </source>
</evidence>
<organism evidence="7 8">
    <name type="scientific">Hypothenemus hampei</name>
    <name type="common">Coffee berry borer</name>
    <dbReference type="NCBI Taxonomy" id="57062"/>
    <lineage>
        <taxon>Eukaryota</taxon>
        <taxon>Metazoa</taxon>
        <taxon>Ecdysozoa</taxon>
        <taxon>Arthropoda</taxon>
        <taxon>Hexapoda</taxon>
        <taxon>Insecta</taxon>
        <taxon>Pterygota</taxon>
        <taxon>Neoptera</taxon>
        <taxon>Endopterygota</taxon>
        <taxon>Coleoptera</taxon>
        <taxon>Polyphaga</taxon>
        <taxon>Cucujiformia</taxon>
        <taxon>Curculionidae</taxon>
        <taxon>Scolytinae</taxon>
        <taxon>Hypothenemus</taxon>
    </lineage>
</organism>
<evidence type="ECO:0000256" key="1">
    <source>
        <dbReference type="ARBA" id="ARBA00022723"/>
    </source>
</evidence>
<keyword evidence="1" id="KW-0479">Metal-binding</keyword>
<dbReference type="GO" id="GO:0008270">
    <property type="term" value="F:zinc ion binding"/>
    <property type="evidence" value="ECO:0007669"/>
    <property type="project" value="UniProtKB-KW"/>
</dbReference>
<keyword evidence="2 5" id="KW-0863">Zinc-finger</keyword>
<evidence type="ECO:0000313" key="8">
    <source>
        <dbReference type="Proteomes" id="UP001566132"/>
    </source>
</evidence>
<evidence type="ECO:0000256" key="3">
    <source>
        <dbReference type="ARBA" id="ARBA00022833"/>
    </source>
</evidence>
<dbReference type="Pfam" id="PF05485">
    <property type="entry name" value="THAP"/>
    <property type="match status" value="1"/>
</dbReference>
<protein>
    <recommendedName>
        <fullName evidence="6">THAP-type domain-containing protein</fullName>
    </recommendedName>
</protein>
<gene>
    <name evidence="7" type="ORF">ABEB36_009414</name>
</gene>
<feature type="domain" description="THAP-type" evidence="6">
    <location>
        <begin position="1"/>
        <end position="89"/>
    </location>
</feature>
<dbReference type="SMART" id="SM00980">
    <property type="entry name" value="THAP"/>
    <property type="match status" value="1"/>
</dbReference>
<accession>A0ABD1EJ76</accession>
<sequence length="250" mass="29366">MGRLCCVPKCNSSKKGQPIFAMRALPINNFKIFKIWVERIASPKLEYSEDLDYLDKIYRRLRICDRHFDVFCRLEGEKKLMKDALPTLHLPNFQEVSSARNSLYRNWKEIITETVVSEKEDISLPGPSNAAFVETQVKETNILPVLHRPETPKRLYRSVLKSVNVKRKTELTPKALKIYKHFTNLQKLRRRLEMKCNTNRGKMESLRENLENNVFNGLNAISMNFFHTQLKQQKNVREADDLVLLIKYLP</sequence>
<reference evidence="7 8" key="1">
    <citation type="submission" date="2024-05" db="EMBL/GenBank/DDBJ databases">
        <title>Genetic variation in Jamaican populations of the coffee berry borer (Hypothenemus hampei).</title>
        <authorList>
            <person name="Errbii M."/>
            <person name="Myrie A."/>
        </authorList>
    </citation>
    <scope>NUCLEOTIDE SEQUENCE [LARGE SCALE GENOMIC DNA]</scope>
    <source>
        <strain evidence="7">JA-Hopewell-2020-01-JO</strain>
        <tissue evidence="7">Whole body</tissue>
    </source>
</reference>
<dbReference type="InterPro" id="IPR006612">
    <property type="entry name" value="THAP_Znf"/>
</dbReference>
<keyword evidence="8" id="KW-1185">Reference proteome</keyword>
<dbReference type="PROSITE" id="PS50950">
    <property type="entry name" value="ZF_THAP"/>
    <property type="match status" value="1"/>
</dbReference>
<dbReference type="EMBL" id="JBDJPC010000007">
    <property type="protein sequence ID" value="KAL1493720.1"/>
    <property type="molecule type" value="Genomic_DNA"/>
</dbReference>
<proteinExistence type="predicted"/>
<evidence type="ECO:0000256" key="5">
    <source>
        <dbReference type="PROSITE-ProRule" id="PRU00309"/>
    </source>
</evidence>
<evidence type="ECO:0000259" key="6">
    <source>
        <dbReference type="PROSITE" id="PS50950"/>
    </source>
</evidence>
<dbReference type="Proteomes" id="UP001566132">
    <property type="component" value="Unassembled WGS sequence"/>
</dbReference>
<evidence type="ECO:0000313" key="7">
    <source>
        <dbReference type="EMBL" id="KAL1493720.1"/>
    </source>
</evidence>
<comment type="caution">
    <text evidence="7">The sequence shown here is derived from an EMBL/GenBank/DDBJ whole genome shotgun (WGS) entry which is preliminary data.</text>
</comment>
<keyword evidence="4 5" id="KW-0238">DNA-binding</keyword>
<evidence type="ECO:0000256" key="4">
    <source>
        <dbReference type="ARBA" id="ARBA00023125"/>
    </source>
</evidence>
<dbReference type="GO" id="GO:0003677">
    <property type="term" value="F:DNA binding"/>
    <property type="evidence" value="ECO:0007669"/>
    <property type="project" value="UniProtKB-UniRule"/>
</dbReference>
<keyword evidence="3" id="KW-0862">Zinc</keyword>